<dbReference type="Proteomes" id="UP000183496">
    <property type="component" value="Unassembled WGS sequence"/>
</dbReference>
<dbReference type="EMBL" id="FOFY01000019">
    <property type="protein sequence ID" value="SER55960.1"/>
    <property type="molecule type" value="Genomic_DNA"/>
</dbReference>
<dbReference type="AlphaFoldDB" id="A0AAJ5BFC8"/>
<evidence type="ECO:0000313" key="1">
    <source>
        <dbReference type="EMBL" id="SER55960.1"/>
    </source>
</evidence>
<proteinExistence type="predicted"/>
<name>A0AAJ5BFC8_MYRPR</name>
<gene>
    <name evidence="1" type="ORF">SAMN04488089_11918</name>
</gene>
<evidence type="ECO:0000313" key="2">
    <source>
        <dbReference type="Proteomes" id="UP000183496"/>
    </source>
</evidence>
<sequence length="174" mass="20123">MKTTVESIITTPNTSSYMGMIYEAMDAMFSDKDTDVIMQKFAKDMAKSSINRVVKERSEYNRRIGNKEKIKDAVEKVQTNRIKLKLNFNTLVSDLKEGKITDKQWTDEINTFAKTEPLEAKRIANRLKNQLRNKNTPSFVFEVKYANTTKEPIVLLADKFQDALLNPSKMEEKE</sequence>
<reference evidence="1 2" key="1">
    <citation type="submission" date="2016-10" db="EMBL/GenBank/DDBJ databases">
        <authorList>
            <person name="Varghese N."/>
            <person name="Submissions S."/>
        </authorList>
    </citation>
    <scope>NUCLEOTIDE SEQUENCE [LARGE SCALE GENOMIC DNA]</scope>
    <source>
        <strain evidence="2">DSM 19823 / KCTC 23066 / CCTCC M 208030 / D25</strain>
    </source>
</reference>
<accession>A0AAJ5BFC8</accession>
<protein>
    <submittedName>
        <fullName evidence="1">Uncharacterized protein</fullName>
    </submittedName>
</protein>
<dbReference type="KEGG" id="mpw:MPR_2188"/>
<keyword evidence="2" id="KW-1185">Reference proteome</keyword>
<comment type="caution">
    <text evidence="1">The sequence shown here is derived from an EMBL/GenBank/DDBJ whole genome shotgun (WGS) entry which is preliminary data.</text>
</comment>
<dbReference type="RefSeq" id="WP_041892486.1">
    <property type="nucleotide sequence ID" value="NZ_CP010817.1"/>
</dbReference>
<organism evidence="1 2">
    <name type="scientific">Myroides profundi</name>
    <dbReference type="NCBI Taxonomy" id="480520"/>
    <lineage>
        <taxon>Bacteria</taxon>
        <taxon>Pseudomonadati</taxon>
        <taxon>Bacteroidota</taxon>
        <taxon>Flavobacteriia</taxon>
        <taxon>Flavobacteriales</taxon>
        <taxon>Flavobacteriaceae</taxon>
        <taxon>Myroides</taxon>
    </lineage>
</organism>